<evidence type="ECO:0000313" key="1">
    <source>
        <dbReference type="EMBL" id="AYJ87477.1"/>
    </source>
</evidence>
<name>A0A494TDB2_SPHPE</name>
<accession>A0A494TDB2</accession>
<reference evidence="1 2" key="1">
    <citation type="submission" date="2018-09" db="EMBL/GenBank/DDBJ databases">
        <title>Sphingomonas peninsula sp. nov., isolated from fildes peninsula, Antarctic soil.</title>
        <authorList>
            <person name="Yingchao G."/>
        </authorList>
    </citation>
    <scope>NUCLEOTIDE SEQUENCE [LARGE SCALE GENOMIC DNA]</scope>
    <source>
        <strain evidence="1 2">YZ-8</strain>
    </source>
</reference>
<dbReference type="Proteomes" id="UP000276254">
    <property type="component" value="Chromosome"/>
</dbReference>
<protein>
    <submittedName>
        <fullName evidence="1">Uncharacterized protein</fullName>
    </submittedName>
</protein>
<dbReference type="KEGG" id="spha:D3Y57_18040"/>
<organism evidence="1 2">
    <name type="scientific">Sphingomonas paeninsulae</name>
    <dbReference type="NCBI Taxonomy" id="2319844"/>
    <lineage>
        <taxon>Bacteria</taxon>
        <taxon>Pseudomonadati</taxon>
        <taxon>Pseudomonadota</taxon>
        <taxon>Alphaproteobacteria</taxon>
        <taxon>Sphingomonadales</taxon>
        <taxon>Sphingomonadaceae</taxon>
        <taxon>Sphingomonas</taxon>
    </lineage>
</organism>
<sequence>MVPVGGGFAGRNPVAPHLANLYATFMKKHLFPLTILALAGCGERVNAPSLLPRAIEKQATTTPPIPAPVNVAAITPALQSQVAQLLARVKAGDSSFSKADRDSNRLILAGRRAAEGSESWVAGQQAQSVLEAARQDSAAALAEIETLLLAQTQAASADAALGGVPELTAAEAEASAIVERQTARLQELTR</sequence>
<dbReference type="OrthoDB" id="7585756at2"/>
<evidence type="ECO:0000313" key="2">
    <source>
        <dbReference type="Proteomes" id="UP000276254"/>
    </source>
</evidence>
<gene>
    <name evidence="1" type="ORF">D3Y57_18040</name>
</gene>
<dbReference type="AlphaFoldDB" id="A0A494TDB2"/>
<proteinExistence type="predicted"/>
<dbReference type="EMBL" id="CP032829">
    <property type="protein sequence ID" value="AYJ87477.1"/>
    <property type="molecule type" value="Genomic_DNA"/>
</dbReference>
<keyword evidence="2" id="KW-1185">Reference proteome</keyword>